<evidence type="ECO:0000259" key="1">
    <source>
        <dbReference type="Pfam" id="PF00483"/>
    </source>
</evidence>
<evidence type="ECO:0000313" key="2">
    <source>
        <dbReference type="EMBL" id="TMQ54338.1"/>
    </source>
</evidence>
<sequence>MKALILSGGKGTRLRPITHTGAKQLIPVGNKPILFYGVEAIRDAGITDVGIVVGATEPEIRAALGDGSALGIKTTYIRQEAPLGLAHAVKVSRDFMRDDSFVMYLGDNLILDGITPLVREFERDRPNSQILLAHVPNPQDFGVAELDGSRVKRLTEKPKEPKSDLALVGVYMFDSNIFEAVNKIKPSFRNELEITDAIQWLIDHDKNVNCHIISGWWKDTGKLEDMLEANRMVLSRAKRLLRGTLDGTTRTEGEVIVGAGTTIENSILRGPLIVGERCVIKNSYIGPFTSIYDEVTIRNSEIEHSIVLERCVIQDIPVRIEASLIGKEVRIQRSQLKPTAYRFMVGDSSLVDVL</sequence>
<dbReference type="InterPro" id="IPR005908">
    <property type="entry name" value="G1P_thy_trans_l"/>
</dbReference>
<name>A0A538SSH1_UNCEI</name>
<accession>A0A538SSH1</accession>
<protein>
    <submittedName>
        <fullName evidence="2">Glucose-1-phosphate thymidylyltransferase</fullName>
        <ecNumber evidence="2">2.7.7.24</ecNumber>
    </submittedName>
</protein>
<gene>
    <name evidence="2" type="ORF">E6K74_06195</name>
</gene>
<dbReference type="Gene3D" id="2.160.10.10">
    <property type="entry name" value="Hexapeptide repeat proteins"/>
    <property type="match status" value="1"/>
</dbReference>
<dbReference type="AlphaFoldDB" id="A0A538SSH1"/>
<dbReference type="PANTHER" id="PTHR42883:SF2">
    <property type="entry name" value="THYMIDYLYLTRANSFERASE"/>
    <property type="match status" value="1"/>
</dbReference>
<dbReference type="NCBIfam" id="TIGR01208">
    <property type="entry name" value="rmlA_long"/>
    <property type="match status" value="1"/>
</dbReference>
<dbReference type="EMBL" id="VBOU01000074">
    <property type="protein sequence ID" value="TMQ54338.1"/>
    <property type="molecule type" value="Genomic_DNA"/>
</dbReference>
<organism evidence="2 3">
    <name type="scientific">Eiseniibacteriota bacterium</name>
    <dbReference type="NCBI Taxonomy" id="2212470"/>
    <lineage>
        <taxon>Bacteria</taxon>
        <taxon>Candidatus Eiseniibacteriota</taxon>
    </lineage>
</organism>
<keyword evidence="2" id="KW-0808">Transferase</keyword>
<dbReference type="Gene3D" id="3.90.550.10">
    <property type="entry name" value="Spore Coat Polysaccharide Biosynthesis Protein SpsA, Chain A"/>
    <property type="match status" value="1"/>
</dbReference>
<dbReference type="GO" id="GO:0008879">
    <property type="term" value="F:glucose-1-phosphate thymidylyltransferase activity"/>
    <property type="evidence" value="ECO:0007669"/>
    <property type="project" value="UniProtKB-EC"/>
</dbReference>
<dbReference type="CDD" id="cd04189">
    <property type="entry name" value="G1P_TT_long"/>
    <property type="match status" value="1"/>
</dbReference>
<dbReference type="PANTHER" id="PTHR42883">
    <property type="entry name" value="GLUCOSE-1-PHOSPHATE THYMIDYLTRANSFERASE"/>
    <property type="match status" value="1"/>
</dbReference>
<proteinExistence type="predicted"/>
<dbReference type="InterPro" id="IPR005835">
    <property type="entry name" value="NTP_transferase_dom"/>
</dbReference>
<evidence type="ECO:0000313" key="3">
    <source>
        <dbReference type="Proteomes" id="UP000319829"/>
    </source>
</evidence>
<reference evidence="2 3" key="1">
    <citation type="journal article" date="2019" name="Nat. Microbiol.">
        <title>Mediterranean grassland soil C-N compound turnover is dependent on rainfall and depth, and is mediated by genomically divergent microorganisms.</title>
        <authorList>
            <person name="Diamond S."/>
            <person name="Andeer P.F."/>
            <person name="Li Z."/>
            <person name="Crits-Christoph A."/>
            <person name="Burstein D."/>
            <person name="Anantharaman K."/>
            <person name="Lane K.R."/>
            <person name="Thomas B.C."/>
            <person name="Pan C."/>
            <person name="Northen T.R."/>
            <person name="Banfield J.F."/>
        </authorList>
    </citation>
    <scope>NUCLEOTIDE SEQUENCE [LARGE SCALE GENOMIC DNA]</scope>
    <source>
        <strain evidence="2">WS_4</strain>
    </source>
</reference>
<keyword evidence="2" id="KW-0548">Nucleotidyltransferase</keyword>
<dbReference type="EC" id="2.7.7.24" evidence="2"/>
<comment type="caution">
    <text evidence="2">The sequence shown here is derived from an EMBL/GenBank/DDBJ whole genome shotgun (WGS) entry which is preliminary data.</text>
</comment>
<dbReference type="InterPro" id="IPR029044">
    <property type="entry name" value="Nucleotide-diphossugar_trans"/>
</dbReference>
<dbReference type="SUPFAM" id="SSF53448">
    <property type="entry name" value="Nucleotide-diphospho-sugar transferases"/>
    <property type="match status" value="1"/>
</dbReference>
<dbReference type="Proteomes" id="UP000319829">
    <property type="component" value="Unassembled WGS sequence"/>
</dbReference>
<dbReference type="Pfam" id="PF00483">
    <property type="entry name" value="NTP_transferase"/>
    <property type="match status" value="1"/>
</dbReference>
<feature type="domain" description="Nucleotidyl transferase" evidence="1">
    <location>
        <begin position="2"/>
        <end position="234"/>
    </location>
</feature>